<evidence type="ECO:0000256" key="13">
    <source>
        <dbReference type="PIRSR" id="PIRSR600720-2"/>
    </source>
</evidence>
<dbReference type="Gene3D" id="2.60.120.230">
    <property type="match status" value="1"/>
</dbReference>
<dbReference type="InterPro" id="IPR000720">
    <property type="entry name" value="PHM/PAL"/>
</dbReference>
<dbReference type="Pfam" id="PF03712">
    <property type="entry name" value="Cu2_monoox_C"/>
    <property type="match status" value="1"/>
</dbReference>
<dbReference type="Gene3D" id="2.60.120.310">
    <property type="entry name" value="Copper type II, ascorbate-dependent monooxygenase, N-terminal domain"/>
    <property type="match status" value="1"/>
</dbReference>
<accession>A0A1S3J7V4</accession>
<evidence type="ECO:0000256" key="10">
    <source>
        <dbReference type="ARBA" id="ARBA00023157"/>
    </source>
</evidence>
<feature type="domain" description="Copper type II ascorbate-dependent monooxygenase N-terminal" evidence="17">
    <location>
        <begin position="28"/>
        <end position="151"/>
    </location>
</feature>
<dbReference type="GO" id="GO:0005507">
    <property type="term" value="F:copper ion binding"/>
    <property type="evidence" value="ECO:0007669"/>
    <property type="project" value="InterPro"/>
</dbReference>
<dbReference type="InterPro" id="IPR024548">
    <property type="entry name" value="Cu2_monoox_C"/>
</dbReference>
<comment type="cofactor">
    <cofactor evidence="13">
        <name>Cu(2+)</name>
        <dbReference type="ChEBI" id="CHEBI:29036"/>
    </cofactor>
    <text evidence="13">Binds 2 Cu(2+) ions per subunit.</text>
</comment>
<dbReference type="GO" id="GO:0005576">
    <property type="term" value="C:extracellular region"/>
    <property type="evidence" value="ECO:0007669"/>
    <property type="project" value="UniProtKB-SubCell"/>
</dbReference>
<evidence type="ECO:0000256" key="1">
    <source>
        <dbReference type="ARBA" id="ARBA00004613"/>
    </source>
</evidence>
<proteinExistence type="inferred from homology"/>
<dbReference type="KEGG" id="lak:106170962"/>
<feature type="disulfide bond" evidence="14">
    <location>
        <begin position="76"/>
        <end position="105"/>
    </location>
</feature>
<feature type="signal peptide" evidence="16">
    <location>
        <begin position="1"/>
        <end position="16"/>
    </location>
</feature>
<dbReference type="InterPro" id="IPR008977">
    <property type="entry name" value="PHM/PNGase_F_dom_sf"/>
</dbReference>
<dbReference type="InParanoid" id="A0A1S3J7V4"/>
<dbReference type="GO" id="GO:0004504">
    <property type="term" value="F:peptidylglycine monooxygenase activity"/>
    <property type="evidence" value="ECO:0007669"/>
    <property type="project" value="UniProtKB-EC"/>
</dbReference>
<dbReference type="RefSeq" id="XP_013406487.1">
    <property type="nucleotide sequence ID" value="XM_013551033.1"/>
</dbReference>
<dbReference type="OrthoDB" id="10044505at2759"/>
<feature type="binding site" evidence="13">
    <location>
        <position position="219"/>
    </location>
    <ligand>
        <name>Cu(2+)</name>
        <dbReference type="ChEBI" id="CHEBI:29036"/>
        <label>1</label>
        <note>catalytic</note>
    </ligand>
</feature>
<dbReference type="InterPro" id="IPR000323">
    <property type="entry name" value="Cu2_ascorb_mOase_N"/>
</dbReference>
<dbReference type="PRINTS" id="PR00790">
    <property type="entry name" value="PAMONOXGNASE"/>
</dbReference>
<evidence type="ECO:0000256" key="3">
    <source>
        <dbReference type="ARBA" id="ARBA00012689"/>
    </source>
</evidence>
<evidence type="ECO:0000256" key="7">
    <source>
        <dbReference type="ARBA" id="ARBA00023002"/>
    </source>
</evidence>
<dbReference type="SUPFAM" id="SSF49742">
    <property type="entry name" value="PHM/PNGase F"/>
    <property type="match status" value="2"/>
</dbReference>
<evidence type="ECO:0000256" key="14">
    <source>
        <dbReference type="PIRSR" id="PIRSR600720-3"/>
    </source>
</evidence>
<feature type="region of interest" description="Disordered" evidence="15">
    <location>
        <begin position="375"/>
        <end position="402"/>
    </location>
</feature>
<feature type="compositionally biased region" description="Acidic residues" evidence="15">
    <location>
        <begin position="381"/>
        <end position="402"/>
    </location>
</feature>
<feature type="binding site" evidence="13">
    <location>
        <position position="70"/>
    </location>
    <ligand>
        <name>Cu(2+)</name>
        <dbReference type="ChEBI" id="CHEBI:29036"/>
        <label>1</label>
        <note>catalytic</note>
    </ligand>
</feature>
<protein>
    <recommendedName>
        <fullName evidence="3">peptidylglycine monooxygenase</fullName>
        <ecNumber evidence="3">1.14.17.3</ecNumber>
    </recommendedName>
</protein>
<feature type="binding site" evidence="13">
    <location>
        <position position="217"/>
    </location>
    <ligand>
        <name>Cu(2+)</name>
        <dbReference type="ChEBI" id="CHEBI:29036"/>
        <label>1</label>
        <note>catalytic</note>
    </ligand>
</feature>
<feature type="disulfide bond" evidence="14">
    <location>
        <begin position="269"/>
        <end position="290"/>
    </location>
</feature>
<evidence type="ECO:0000256" key="11">
    <source>
        <dbReference type="ARBA" id="ARBA00023180"/>
    </source>
</evidence>
<gene>
    <name evidence="20" type="primary">LOC106170962</name>
</gene>
<keyword evidence="7" id="KW-0560">Oxidoreductase</keyword>
<dbReference type="GO" id="GO:0016020">
    <property type="term" value="C:membrane"/>
    <property type="evidence" value="ECO:0007669"/>
    <property type="project" value="InterPro"/>
</dbReference>
<dbReference type="Pfam" id="PF01082">
    <property type="entry name" value="Cu2_monooxygen"/>
    <property type="match status" value="1"/>
</dbReference>
<evidence type="ECO:0000256" key="15">
    <source>
        <dbReference type="SAM" id="MobiDB-lite"/>
    </source>
</evidence>
<dbReference type="FunCoup" id="A0A1S3J7V4">
    <property type="interactions" value="45"/>
</dbReference>
<keyword evidence="10 14" id="KW-1015">Disulfide bond</keyword>
<dbReference type="InterPro" id="IPR014784">
    <property type="entry name" value="Cu2_ascorb_mOase-like_C"/>
</dbReference>
<feature type="binding site" evidence="13">
    <location>
        <position position="146"/>
    </location>
    <ligand>
        <name>Cu(2+)</name>
        <dbReference type="ChEBI" id="CHEBI:29036"/>
        <label>1</label>
        <note>catalytic</note>
    </ligand>
</feature>
<dbReference type="GO" id="GO:0006518">
    <property type="term" value="P:peptide metabolic process"/>
    <property type="evidence" value="ECO:0007669"/>
    <property type="project" value="InterPro"/>
</dbReference>
<feature type="disulfide bond" evidence="14">
    <location>
        <begin position="201"/>
        <end position="309"/>
    </location>
</feature>
<evidence type="ECO:0000256" key="5">
    <source>
        <dbReference type="ARBA" id="ARBA00022723"/>
    </source>
</evidence>
<feature type="binding site" evidence="13">
    <location>
        <position position="289"/>
    </location>
    <ligand>
        <name>Cu(2+)</name>
        <dbReference type="ChEBI" id="CHEBI:29036"/>
        <label>1</label>
        <note>catalytic</note>
    </ligand>
</feature>
<evidence type="ECO:0000256" key="12">
    <source>
        <dbReference type="ARBA" id="ARBA00048431"/>
    </source>
</evidence>
<evidence type="ECO:0000256" key="16">
    <source>
        <dbReference type="SAM" id="SignalP"/>
    </source>
</evidence>
<dbReference type="FunFam" id="2.60.120.310:FF:000005">
    <property type="entry name" value="Peptidylglycine alpha-hydroxylating monooxygenase"/>
    <property type="match status" value="1"/>
</dbReference>
<keyword evidence="4" id="KW-0964">Secreted</keyword>
<evidence type="ECO:0000256" key="2">
    <source>
        <dbReference type="ARBA" id="ARBA00010676"/>
    </source>
</evidence>
<organism evidence="19 20">
    <name type="scientific">Lingula anatina</name>
    <name type="common">Brachiopod</name>
    <name type="synonym">Lingula unguis</name>
    <dbReference type="NCBI Taxonomy" id="7574"/>
    <lineage>
        <taxon>Eukaryota</taxon>
        <taxon>Metazoa</taxon>
        <taxon>Spiralia</taxon>
        <taxon>Lophotrochozoa</taxon>
        <taxon>Brachiopoda</taxon>
        <taxon>Linguliformea</taxon>
        <taxon>Lingulata</taxon>
        <taxon>Lingulida</taxon>
        <taxon>Linguloidea</taxon>
        <taxon>Lingulidae</taxon>
        <taxon>Lingula</taxon>
    </lineage>
</organism>
<comment type="similarity">
    <text evidence="2">Belongs to the copper type II ascorbate-dependent monooxygenase family.</text>
</comment>
<dbReference type="InterPro" id="IPR036939">
    <property type="entry name" value="Cu2_ascorb_mOase_N_sf"/>
</dbReference>
<evidence type="ECO:0000256" key="8">
    <source>
        <dbReference type="ARBA" id="ARBA00023008"/>
    </source>
</evidence>
<evidence type="ECO:0000313" key="19">
    <source>
        <dbReference type="Proteomes" id="UP000085678"/>
    </source>
</evidence>
<dbReference type="Proteomes" id="UP000085678">
    <property type="component" value="Unplaced"/>
</dbReference>
<dbReference type="PANTHER" id="PTHR10680">
    <property type="entry name" value="PEPTIDYL-GLYCINE ALPHA-AMIDATING MONOOXYGENASE"/>
    <property type="match status" value="1"/>
</dbReference>
<keyword evidence="8 13" id="KW-0186">Copper</keyword>
<evidence type="ECO:0000259" key="17">
    <source>
        <dbReference type="Pfam" id="PF01082"/>
    </source>
</evidence>
<sequence>MLSVVLFWCLVALGQSRPTKDGDIKDVEFRMPNVQPQKPDTYLCVPMKMEEVAKYVVGFVPHANMSTAHHMLLYGCEEPGQTDKVWNCGEMSMKEKSSYTMAPVCQKGSAIIYAWAMDAPQLTLPKDVGFKVGGNSEIQWLVLQVHYKDVSNFVPPKSGSDHSGITMKVTETEQPKRAGVYLLGTDGRLDPHETVYMEAACKITEDIVMHPFAFRTHAHTHGQVNAGYRVREGQWTEVGRQTPKKPQMFYNTTDPDLTVREGDYLAARCTMTNDEDRTVHVGPTQNDEMCNFYIMYYVTGDKILRNNYCFSSGPPRWYWSKIGALNYQAAPKSASMLPGSDKLLVETMSHYDKYADPEYRELDSMDDQLLVDELLGRNGDFEDEDEEDEDEEGYGDEEEQDYDREYKTLLKLYEELNSL</sequence>
<dbReference type="AlphaFoldDB" id="A0A1S3J7V4"/>
<keyword evidence="9 20" id="KW-0503">Monooxygenase</keyword>
<feature type="disulfide bond" evidence="14">
    <location>
        <begin position="44"/>
        <end position="88"/>
    </location>
</feature>
<comment type="subcellular location">
    <subcellularLocation>
        <location evidence="1">Secreted</location>
    </subcellularLocation>
</comment>
<evidence type="ECO:0000256" key="9">
    <source>
        <dbReference type="ARBA" id="ARBA00023033"/>
    </source>
</evidence>
<evidence type="ECO:0000256" key="4">
    <source>
        <dbReference type="ARBA" id="ARBA00022525"/>
    </source>
</evidence>
<name>A0A1S3J7V4_LINAN</name>
<dbReference type="EC" id="1.14.17.3" evidence="3"/>
<dbReference type="GeneID" id="106170962"/>
<dbReference type="PANTHER" id="PTHR10680:SF14">
    <property type="entry name" value="PEPTIDYL-GLYCINE ALPHA-AMIDATING MONOOXYGENASE"/>
    <property type="match status" value="1"/>
</dbReference>
<reference evidence="20" key="1">
    <citation type="submission" date="2025-08" db="UniProtKB">
        <authorList>
            <consortium name="RefSeq"/>
        </authorList>
    </citation>
    <scope>IDENTIFICATION</scope>
    <source>
        <tissue evidence="20">Gonads</tissue>
    </source>
</reference>
<keyword evidence="19" id="KW-1185">Reference proteome</keyword>
<evidence type="ECO:0000259" key="18">
    <source>
        <dbReference type="Pfam" id="PF03712"/>
    </source>
</evidence>
<comment type="catalytic activity">
    <reaction evidence="12">
        <text>a [peptide]-C-terminal glycine + 2 L-ascorbate + O2 = a [peptide]-C-terminal (2S)-2-hydroxyglycine + 2 monodehydro-L-ascorbate radical + H2O</text>
        <dbReference type="Rhea" id="RHEA:21452"/>
        <dbReference type="Rhea" id="RHEA-COMP:13486"/>
        <dbReference type="Rhea" id="RHEA-COMP:15321"/>
        <dbReference type="ChEBI" id="CHEBI:15377"/>
        <dbReference type="ChEBI" id="CHEBI:15379"/>
        <dbReference type="ChEBI" id="CHEBI:38290"/>
        <dbReference type="ChEBI" id="CHEBI:59513"/>
        <dbReference type="ChEBI" id="CHEBI:137000"/>
        <dbReference type="ChEBI" id="CHEBI:142768"/>
        <dbReference type="EC" id="1.14.17.3"/>
    </reaction>
</comment>
<evidence type="ECO:0000313" key="20">
    <source>
        <dbReference type="RefSeq" id="XP_013406487.1"/>
    </source>
</evidence>
<keyword evidence="5 13" id="KW-0479">Metal-binding</keyword>
<feature type="chain" id="PRO_5010373504" description="peptidylglycine monooxygenase" evidence="16">
    <location>
        <begin position="17"/>
        <end position="419"/>
    </location>
</feature>
<keyword evidence="11" id="KW-0325">Glycoprotein</keyword>
<feature type="domain" description="Copper type II ascorbate-dependent monooxygenase C-terminal" evidence="18">
    <location>
        <begin position="176"/>
        <end position="320"/>
    </location>
</feature>
<keyword evidence="6 16" id="KW-0732">Signal</keyword>
<feature type="binding site" evidence="13">
    <location>
        <position position="69"/>
    </location>
    <ligand>
        <name>Cu(2+)</name>
        <dbReference type="ChEBI" id="CHEBI:29036"/>
        <label>1</label>
        <note>catalytic</note>
    </ligand>
</feature>
<evidence type="ECO:0000256" key="6">
    <source>
        <dbReference type="ARBA" id="ARBA00022729"/>
    </source>
</evidence>